<name>A0AAF3EWA3_9BILA</name>
<organism evidence="2 3">
    <name type="scientific">Mesorhabditis belari</name>
    <dbReference type="NCBI Taxonomy" id="2138241"/>
    <lineage>
        <taxon>Eukaryota</taxon>
        <taxon>Metazoa</taxon>
        <taxon>Ecdysozoa</taxon>
        <taxon>Nematoda</taxon>
        <taxon>Chromadorea</taxon>
        <taxon>Rhabditida</taxon>
        <taxon>Rhabditina</taxon>
        <taxon>Rhabditomorpha</taxon>
        <taxon>Rhabditoidea</taxon>
        <taxon>Rhabditidae</taxon>
        <taxon>Mesorhabditinae</taxon>
        <taxon>Mesorhabditis</taxon>
    </lineage>
</organism>
<dbReference type="Proteomes" id="UP000887575">
    <property type="component" value="Unassembled WGS sequence"/>
</dbReference>
<reference evidence="3" key="1">
    <citation type="submission" date="2024-02" db="UniProtKB">
        <authorList>
            <consortium name="WormBaseParasite"/>
        </authorList>
    </citation>
    <scope>IDENTIFICATION</scope>
</reference>
<dbReference type="WBParaSite" id="MBELARI_LOCUS18483">
    <property type="protein sequence ID" value="MBELARI_LOCUS18483"/>
    <property type="gene ID" value="MBELARI_LOCUS18483"/>
</dbReference>
<evidence type="ECO:0000313" key="2">
    <source>
        <dbReference type="Proteomes" id="UP000887575"/>
    </source>
</evidence>
<proteinExistence type="predicted"/>
<accession>A0AAF3EWA3</accession>
<keyword evidence="2" id="KW-1185">Reference proteome</keyword>
<feature type="compositionally biased region" description="Gly residues" evidence="1">
    <location>
        <begin position="306"/>
        <end position="316"/>
    </location>
</feature>
<evidence type="ECO:0000256" key="1">
    <source>
        <dbReference type="SAM" id="MobiDB-lite"/>
    </source>
</evidence>
<feature type="region of interest" description="Disordered" evidence="1">
    <location>
        <begin position="306"/>
        <end position="367"/>
    </location>
</feature>
<protein>
    <submittedName>
        <fullName evidence="3">Uncharacterized protein</fullName>
    </submittedName>
</protein>
<evidence type="ECO:0000313" key="3">
    <source>
        <dbReference type="WBParaSite" id="MBELARI_LOCUS18483"/>
    </source>
</evidence>
<dbReference type="AlphaFoldDB" id="A0AAF3EWA3"/>
<sequence>MSCFECKKSTESSNLFICSHHLPTEDGGKLGYPISPQIIFCSRCLLSKHWDCHREGNAIKPRSLLEYMNENAVVELEEELEKSEQGVQQMISQFQHLQNMLKQRRVLFIENKTAFDCTKTNLIDVNFSLTNINCQLQDTLEICETQDNATKPKPIIAEHHSQVEEPLKPQPVEQEEEGEPISLRPRFWAPQAAHVLEAEPTPNPKKTFSPLRIMREMKLREQAAAEMLKVSSPDKEPRIIKEMLAFGETKEFDDEEPIQEGWKTIICEPPSTGLATERVGRNVDALPFVSAGQRPQVDELYERALSGGGSDDGWGSGAQSKPRQGTIVEMSRGPFAGAPMGDQMKLSWVPGSNTGELKQGGFKQDTS</sequence>